<proteinExistence type="predicted"/>
<keyword evidence="2" id="KW-1185">Reference proteome</keyword>
<dbReference type="AlphaFoldDB" id="A0A8G1VYT4"/>
<organism evidence="1 2">
    <name type="scientific">Aspergillus fijiensis CBS 313.89</name>
    <dbReference type="NCBI Taxonomy" id="1448319"/>
    <lineage>
        <taxon>Eukaryota</taxon>
        <taxon>Fungi</taxon>
        <taxon>Dikarya</taxon>
        <taxon>Ascomycota</taxon>
        <taxon>Pezizomycotina</taxon>
        <taxon>Eurotiomycetes</taxon>
        <taxon>Eurotiomycetidae</taxon>
        <taxon>Eurotiales</taxon>
        <taxon>Aspergillaceae</taxon>
        <taxon>Aspergillus</taxon>
    </lineage>
</organism>
<dbReference type="OrthoDB" id="10603281at2759"/>
<name>A0A8G1VYT4_9EURO</name>
<dbReference type="RefSeq" id="XP_040801592.1">
    <property type="nucleotide sequence ID" value="XM_040948584.1"/>
</dbReference>
<evidence type="ECO:0000313" key="2">
    <source>
        <dbReference type="Proteomes" id="UP000249789"/>
    </source>
</evidence>
<gene>
    <name evidence="1" type="ORF">BO72DRAFT_495884</name>
</gene>
<accession>A0A8G1VYT4</accession>
<reference evidence="1 2" key="1">
    <citation type="submission" date="2018-02" db="EMBL/GenBank/DDBJ databases">
        <title>The genomes of Aspergillus section Nigri reveals drivers in fungal speciation.</title>
        <authorList>
            <consortium name="DOE Joint Genome Institute"/>
            <person name="Vesth T.C."/>
            <person name="Nybo J."/>
            <person name="Theobald S."/>
            <person name="Brandl J."/>
            <person name="Frisvad J.C."/>
            <person name="Nielsen K.F."/>
            <person name="Lyhne E.K."/>
            <person name="Kogle M.E."/>
            <person name="Kuo A."/>
            <person name="Riley R."/>
            <person name="Clum A."/>
            <person name="Nolan M."/>
            <person name="Lipzen A."/>
            <person name="Salamov A."/>
            <person name="Henrissat B."/>
            <person name="Wiebenga A."/>
            <person name="De vries R.P."/>
            <person name="Grigoriev I.V."/>
            <person name="Mortensen U.H."/>
            <person name="Andersen M.R."/>
            <person name="Baker S.E."/>
        </authorList>
    </citation>
    <scope>NUCLEOTIDE SEQUENCE [LARGE SCALE GENOMIC DNA]</scope>
    <source>
        <strain evidence="1 2">CBS 313.89</strain>
    </source>
</reference>
<dbReference type="GeneID" id="63865917"/>
<sequence>MAQSVDHADGGTVQDPQLRFVETSSSTGVSRVIGSTRPNASGTAAVLKAALTAALEAPEALAVLNTSVALKAVLTAVPAALTVVLTAALVVLEALVVPAALTVTVALKAVPADAGKYDLTYLRPPFHRASPGVEACLDCTYVVGFDCG</sequence>
<dbReference type="EMBL" id="KZ824641">
    <property type="protein sequence ID" value="RAK77582.1"/>
    <property type="molecule type" value="Genomic_DNA"/>
</dbReference>
<dbReference type="VEuPathDB" id="FungiDB:BO72DRAFT_495884"/>
<evidence type="ECO:0000313" key="1">
    <source>
        <dbReference type="EMBL" id="RAK77582.1"/>
    </source>
</evidence>
<protein>
    <submittedName>
        <fullName evidence="1">Uncharacterized protein</fullName>
    </submittedName>
</protein>
<dbReference type="Proteomes" id="UP000249789">
    <property type="component" value="Unassembled WGS sequence"/>
</dbReference>